<dbReference type="InterPro" id="IPR024887">
    <property type="entry name" value="Ashwin"/>
</dbReference>
<proteinExistence type="inferred from homology"/>
<reference evidence="7" key="3">
    <citation type="submission" date="2025-09" db="UniProtKB">
        <authorList>
            <consortium name="Ensembl"/>
        </authorList>
    </citation>
    <scope>IDENTIFICATION</scope>
</reference>
<evidence type="ECO:0000313" key="8">
    <source>
        <dbReference type="Proteomes" id="UP000694397"/>
    </source>
</evidence>
<evidence type="ECO:0000256" key="4">
    <source>
        <dbReference type="ARBA" id="ARBA00023242"/>
    </source>
</evidence>
<feature type="region of interest" description="Disordered" evidence="5">
    <location>
        <begin position="109"/>
        <end position="280"/>
    </location>
</feature>
<dbReference type="GeneTree" id="ENSGT00390000007488"/>
<comment type="similarity">
    <text evidence="2">Belongs to the ashwin family.</text>
</comment>
<comment type="subcellular location">
    <subcellularLocation>
        <location evidence="1">Nucleus</location>
    </subcellularLocation>
</comment>
<evidence type="ECO:0000256" key="3">
    <source>
        <dbReference type="ARBA" id="ARBA00015134"/>
    </source>
</evidence>
<dbReference type="OrthoDB" id="10071059at2759"/>
<name>A0A8D0CBE3_SCLFO</name>
<feature type="chain" id="PRO_5034871404" description="Ashwin" evidence="6">
    <location>
        <begin position="23"/>
        <end position="280"/>
    </location>
</feature>
<organism evidence="7 8">
    <name type="scientific">Scleropages formosus</name>
    <name type="common">Asian bonytongue</name>
    <name type="synonym">Osteoglossum formosum</name>
    <dbReference type="NCBI Taxonomy" id="113540"/>
    <lineage>
        <taxon>Eukaryota</taxon>
        <taxon>Metazoa</taxon>
        <taxon>Chordata</taxon>
        <taxon>Craniata</taxon>
        <taxon>Vertebrata</taxon>
        <taxon>Euteleostomi</taxon>
        <taxon>Actinopterygii</taxon>
        <taxon>Neopterygii</taxon>
        <taxon>Teleostei</taxon>
        <taxon>Osteoglossocephala</taxon>
        <taxon>Osteoglossomorpha</taxon>
        <taxon>Osteoglossiformes</taxon>
        <taxon>Osteoglossidae</taxon>
        <taxon>Scleropages</taxon>
    </lineage>
</organism>
<feature type="compositionally biased region" description="Low complexity" evidence="5">
    <location>
        <begin position="198"/>
        <end position="210"/>
    </location>
</feature>
<dbReference type="GO" id="GO:0072669">
    <property type="term" value="C:tRNA-splicing ligase complex"/>
    <property type="evidence" value="ECO:0007669"/>
    <property type="project" value="InterPro"/>
</dbReference>
<evidence type="ECO:0000256" key="1">
    <source>
        <dbReference type="ARBA" id="ARBA00004123"/>
    </source>
</evidence>
<protein>
    <recommendedName>
        <fullName evidence="3">Ashwin</fullName>
    </recommendedName>
</protein>
<sequence>MWPTVRQLHWLVLRSLLKWCFARQGRAAAKAAGNAPLKMAGRLGGREGKGSSGAQGKGVSDVELLLHPELLSQDFVGLVLQQKKIRAGDDGEAARDHLMELFFRHVTPKPQRELPDSRWGRRVERSGARQTSARAGAHSSSSSGETSRKRPLIVFDGTSTSTGTVKLKKPEGLSGSGATDRLKPPPSGNVVNTVRKLSSSPVDRSSSISSPKTHVSSPGATPKSPAPMETARSHVSSTSGGAAGPGIKLKRQATSEGESDSPGEMKSPEVKKKIQHITWP</sequence>
<dbReference type="AlphaFoldDB" id="A0A8D0CBE3"/>
<evidence type="ECO:0000256" key="2">
    <source>
        <dbReference type="ARBA" id="ARBA00007855"/>
    </source>
</evidence>
<keyword evidence="6" id="KW-0732">Signal</keyword>
<gene>
    <name evidence="7" type="primary">C2orf49</name>
    <name evidence="7" type="synonym">c1h2orf49</name>
</gene>
<dbReference type="Proteomes" id="UP000694397">
    <property type="component" value="Chromosome 1"/>
</dbReference>
<evidence type="ECO:0000313" key="7">
    <source>
        <dbReference type="Ensembl" id="ENSSFOP00015064461.1"/>
    </source>
</evidence>
<feature type="compositionally biased region" description="Basic and acidic residues" evidence="5">
    <location>
        <begin position="110"/>
        <end position="127"/>
    </location>
</feature>
<feature type="signal peptide" evidence="6">
    <location>
        <begin position="1"/>
        <end position="22"/>
    </location>
</feature>
<reference evidence="7 8" key="1">
    <citation type="submission" date="2019-04" db="EMBL/GenBank/DDBJ databases">
        <authorList>
            <consortium name="Wellcome Sanger Institute Data Sharing"/>
        </authorList>
    </citation>
    <scope>NUCLEOTIDE SEQUENCE [LARGE SCALE GENOMIC DNA]</scope>
</reference>
<dbReference type="Pfam" id="PF15323">
    <property type="entry name" value="Ashwin"/>
    <property type="match status" value="1"/>
</dbReference>
<evidence type="ECO:0000256" key="5">
    <source>
        <dbReference type="SAM" id="MobiDB-lite"/>
    </source>
</evidence>
<accession>A0A8D0CBE3</accession>
<dbReference type="GO" id="GO:0048598">
    <property type="term" value="P:embryonic morphogenesis"/>
    <property type="evidence" value="ECO:0007669"/>
    <property type="project" value="InterPro"/>
</dbReference>
<keyword evidence="8" id="KW-1185">Reference proteome</keyword>
<dbReference type="GO" id="GO:0005634">
    <property type="term" value="C:nucleus"/>
    <property type="evidence" value="ECO:0007669"/>
    <property type="project" value="UniProtKB-SubCell"/>
</dbReference>
<evidence type="ECO:0000256" key="6">
    <source>
        <dbReference type="SAM" id="SignalP"/>
    </source>
</evidence>
<dbReference type="PANTHER" id="PTHR28359:SF1">
    <property type="entry name" value="ASHWIN"/>
    <property type="match status" value="1"/>
</dbReference>
<reference evidence="7" key="2">
    <citation type="submission" date="2025-08" db="UniProtKB">
        <authorList>
            <consortium name="Ensembl"/>
        </authorList>
    </citation>
    <scope>IDENTIFICATION</scope>
</reference>
<dbReference type="PANTHER" id="PTHR28359">
    <property type="entry name" value="ASHWIN"/>
    <property type="match status" value="1"/>
</dbReference>
<feature type="compositionally biased region" description="Low complexity" evidence="5">
    <location>
        <begin position="131"/>
        <end position="145"/>
    </location>
</feature>
<dbReference type="Ensembl" id="ENSSFOT00015043456.1">
    <property type="protein sequence ID" value="ENSSFOP00015064461.1"/>
    <property type="gene ID" value="ENSSFOG00015028786.1"/>
</dbReference>
<keyword evidence="4" id="KW-0539">Nucleus</keyword>